<dbReference type="REBASE" id="78185">
    <property type="entry name" value="M.Nno22aORF54440P"/>
</dbReference>
<evidence type="ECO:0000313" key="10">
    <source>
        <dbReference type="Proteomes" id="UP000019150"/>
    </source>
</evidence>
<dbReference type="PRINTS" id="PR00507">
    <property type="entry name" value="N12N6MTFRASE"/>
</dbReference>
<dbReference type="EMBL" id="CP006850">
    <property type="protein sequence ID" value="AHH20224.1"/>
    <property type="molecule type" value="Genomic_DNA"/>
</dbReference>
<dbReference type="SUPFAM" id="SSF53335">
    <property type="entry name" value="S-adenosyl-L-methionine-dependent methyltransferases"/>
    <property type="match status" value="1"/>
</dbReference>
<comment type="catalytic activity">
    <reaction evidence="6">
        <text>a 2'-deoxyadenosine in DNA + S-adenosyl-L-methionine = an N(6)-methyl-2'-deoxyadenosine in DNA + S-adenosyl-L-homocysteine + H(+)</text>
        <dbReference type="Rhea" id="RHEA:15197"/>
        <dbReference type="Rhea" id="RHEA-COMP:12418"/>
        <dbReference type="Rhea" id="RHEA-COMP:12419"/>
        <dbReference type="ChEBI" id="CHEBI:15378"/>
        <dbReference type="ChEBI" id="CHEBI:57856"/>
        <dbReference type="ChEBI" id="CHEBI:59789"/>
        <dbReference type="ChEBI" id="CHEBI:90615"/>
        <dbReference type="ChEBI" id="CHEBI:90616"/>
        <dbReference type="EC" id="2.1.1.72"/>
    </reaction>
</comment>
<sequence length="562" mass="61394">MSGTSCVLNAVYSSSSKRTYDVDTVVDTVEDLARLCGRLGAASVGTLSDCERDLIPAGGVSESLLRVVREKIETGQDPLGSMYCQIRSRVERRPLGQTYTPAPVVQAMVDWASSQGTPSRIIDPGAGSGRYLLAAAQAFPNATGIAVEVDPLSALMLRANVAVLGLSKRIAVHLGDYRTLTVESVEGSTLFVGNPPYVRHHAISSEWKKWLTISARERGFKASALAGLHVYFFLATARLGKPGDFGAFITSSEWLDVNYGSLVRQLLLDGLGGDSVHVIDPKLELFDDAMTTGAITCFKVGDAPSSMRLRRVDRVNDLGNLSGGRKVSRQRLAESNRWSVLSRVTPKLPEGYIELGELCRVHRGQVTGANQIWVQRRDAVALPDRVLYPSVTRARELFKAGDRIDTSSGLRVVIDLPVDLDEFDDGDRIQIDRFLQVAKTKKADEGYIASKRRAWWSVGLRSAAPLLATYMARRPPAFVRNGAQVRHINIAHGLYPREPLSNSVLDNLGSYLRTAVSVNQGRTYAGGLTKFEPKEMERIVVPDLGTLTQECYESGVSAKLES</sequence>
<dbReference type="Gene3D" id="3.40.50.150">
    <property type="entry name" value="Vaccinia Virus protein VP39"/>
    <property type="match status" value="1"/>
</dbReference>
<evidence type="ECO:0000256" key="2">
    <source>
        <dbReference type="ARBA" id="ARBA00011900"/>
    </source>
</evidence>
<gene>
    <name evidence="9" type="primary">xamIM</name>
    <name evidence="9" type="ORF">NONO_c54440</name>
</gene>
<proteinExistence type="inferred from homology"/>
<evidence type="ECO:0000256" key="4">
    <source>
        <dbReference type="ARBA" id="ARBA00022679"/>
    </source>
</evidence>
<dbReference type="Pfam" id="PF22837">
    <property type="entry name" value="M_Eco57I_C"/>
    <property type="match status" value="1"/>
</dbReference>
<dbReference type="GO" id="GO:0006304">
    <property type="term" value="P:DNA modification"/>
    <property type="evidence" value="ECO:0007669"/>
    <property type="project" value="InterPro"/>
</dbReference>
<dbReference type="InterPro" id="IPR011639">
    <property type="entry name" value="MethylTrfase_TaqI-like_dom"/>
</dbReference>
<dbReference type="PATRIC" id="fig|1415166.3.peg.5614"/>
<evidence type="ECO:0000256" key="3">
    <source>
        <dbReference type="ARBA" id="ARBA00022603"/>
    </source>
</evidence>
<evidence type="ECO:0000256" key="1">
    <source>
        <dbReference type="ARBA" id="ARBA00006594"/>
    </source>
</evidence>
<evidence type="ECO:0000259" key="7">
    <source>
        <dbReference type="Pfam" id="PF07669"/>
    </source>
</evidence>
<dbReference type="RefSeq" id="WP_081769466.1">
    <property type="nucleotide sequence ID" value="NZ_CP006850.1"/>
</dbReference>
<dbReference type="OrthoDB" id="32195at2"/>
<evidence type="ECO:0000313" key="9">
    <source>
        <dbReference type="EMBL" id="AHH20224.1"/>
    </source>
</evidence>
<organism evidence="9 10">
    <name type="scientific">Nocardia nova SH22a</name>
    <dbReference type="NCBI Taxonomy" id="1415166"/>
    <lineage>
        <taxon>Bacteria</taxon>
        <taxon>Bacillati</taxon>
        <taxon>Actinomycetota</taxon>
        <taxon>Actinomycetes</taxon>
        <taxon>Mycobacteriales</taxon>
        <taxon>Nocardiaceae</taxon>
        <taxon>Nocardia</taxon>
    </lineage>
</organism>
<dbReference type="AlphaFoldDB" id="W5TM58"/>
<dbReference type="InterPro" id="IPR050953">
    <property type="entry name" value="N4_N6_ade-DNA_methylase"/>
</dbReference>
<dbReference type="PANTHER" id="PTHR33841:SF5">
    <property type="entry name" value="DNA METHYLASE (MODIFICATION METHYLASE) (METHYLTRANSFERASE)-RELATED"/>
    <property type="match status" value="1"/>
</dbReference>
<comment type="similarity">
    <text evidence="1">Belongs to the N(4)/N(6)-methyltransferase family.</text>
</comment>
<protein>
    <recommendedName>
        <fullName evidence="2">site-specific DNA-methyltransferase (adenine-specific)</fullName>
        <ecNumber evidence="2">2.1.1.72</ecNumber>
    </recommendedName>
</protein>
<dbReference type="KEGG" id="nno:NONO_c54440"/>
<dbReference type="EC" id="2.1.1.72" evidence="2"/>
<evidence type="ECO:0000259" key="8">
    <source>
        <dbReference type="Pfam" id="PF22837"/>
    </source>
</evidence>
<dbReference type="HOGENOM" id="CLU_020255_0_0_11"/>
<dbReference type="GO" id="GO:0032259">
    <property type="term" value="P:methylation"/>
    <property type="evidence" value="ECO:0007669"/>
    <property type="project" value="UniProtKB-KW"/>
</dbReference>
<name>W5TM58_9NOCA</name>
<dbReference type="InterPro" id="IPR054520">
    <property type="entry name" value="M_Eco57I_C"/>
</dbReference>
<dbReference type="Pfam" id="PF07669">
    <property type="entry name" value="Eco57I"/>
    <property type="match status" value="1"/>
</dbReference>
<keyword evidence="5" id="KW-0949">S-adenosyl-L-methionine</keyword>
<dbReference type="Proteomes" id="UP000019150">
    <property type="component" value="Chromosome"/>
</dbReference>
<feature type="domain" description="Type II methyltransferase M.TaqI-like" evidence="7">
    <location>
        <begin position="192"/>
        <end position="268"/>
    </location>
</feature>
<feature type="domain" description="Type II methyltransferase M.Eco57I C-terminal" evidence="8">
    <location>
        <begin position="352"/>
        <end position="547"/>
    </location>
</feature>
<dbReference type="PANTHER" id="PTHR33841">
    <property type="entry name" value="DNA METHYLTRANSFERASE YEEA-RELATED"/>
    <property type="match status" value="1"/>
</dbReference>
<evidence type="ECO:0000256" key="6">
    <source>
        <dbReference type="ARBA" id="ARBA00047942"/>
    </source>
</evidence>
<dbReference type="GO" id="GO:0009007">
    <property type="term" value="F:site-specific DNA-methyltransferase (adenine-specific) activity"/>
    <property type="evidence" value="ECO:0007669"/>
    <property type="project" value="UniProtKB-EC"/>
</dbReference>
<dbReference type="eggNOG" id="COG0827">
    <property type="taxonomic scope" value="Bacteria"/>
</dbReference>
<keyword evidence="10" id="KW-1185">Reference proteome</keyword>
<accession>W5TM58</accession>
<evidence type="ECO:0000256" key="5">
    <source>
        <dbReference type="ARBA" id="ARBA00022691"/>
    </source>
</evidence>
<keyword evidence="3 9" id="KW-0489">Methyltransferase</keyword>
<dbReference type="STRING" id="1415166.NONO_c54440"/>
<dbReference type="InterPro" id="IPR029063">
    <property type="entry name" value="SAM-dependent_MTases_sf"/>
</dbReference>
<keyword evidence="4 9" id="KW-0808">Transferase</keyword>
<reference evidence="9 10" key="1">
    <citation type="journal article" date="2014" name="Appl. Environ. Microbiol.">
        <title>Insights into the Microbial Degradation of Rubber and Gutta-Percha by Analysis of the Complete Genome of Nocardia nova SH22a.</title>
        <authorList>
            <person name="Luo Q."/>
            <person name="Hiessl S."/>
            <person name="Poehlein A."/>
            <person name="Daniel R."/>
            <person name="Steinbuchel A."/>
        </authorList>
    </citation>
    <scope>NUCLEOTIDE SEQUENCE [LARGE SCALE GENOMIC DNA]</scope>
    <source>
        <strain evidence="9">SH22a</strain>
    </source>
</reference>
<dbReference type="CDD" id="cd02440">
    <property type="entry name" value="AdoMet_MTases"/>
    <property type="match status" value="1"/>
</dbReference>